<evidence type="ECO:0000259" key="7">
    <source>
        <dbReference type="Pfam" id="PF13873"/>
    </source>
</evidence>
<keyword evidence="4" id="KW-0804">Transcription</keyword>
<accession>A0ABM3LJN1</accession>
<evidence type="ECO:0000313" key="8">
    <source>
        <dbReference type="Proteomes" id="UP001652582"/>
    </source>
</evidence>
<evidence type="ECO:0000256" key="3">
    <source>
        <dbReference type="ARBA" id="ARBA00023015"/>
    </source>
</evidence>
<feature type="domain" description="Myb/SANT-like DNA-binding" evidence="7">
    <location>
        <begin position="8"/>
        <end position="79"/>
    </location>
</feature>
<feature type="region of interest" description="Disordered" evidence="6">
    <location>
        <begin position="159"/>
        <end position="222"/>
    </location>
</feature>
<feature type="compositionally biased region" description="Pro residues" evidence="6">
    <location>
        <begin position="174"/>
        <end position="192"/>
    </location>
</feature>
<evidence type="ECO:0000256" key="1">
    <source>
        <dbReference type="ARBA" id="ARBA00011764"/>
    </source>
</evidence>
<keyword evidence="3" id="KW-0805">Transcription regulation</keyword>
<keyword evidence="8" id="KW-1185">Reference proteome</keyword>
<evidence type="ECO:0000256" key="2">
    <source>
        <dbReference type="ARBA" id="ARBA00016807"/>
    </source>
</evidence>
<evidence type="ECO:0000313" key="9">
    <source>
        <dbReference type="RefSeq" id="XP_052739277.1"/>
    </source>
</evidence>
<gene>
    <name evidence="9" type="primary">LOC128198345</name>
</gene>
<dbReference type="GeneID" id="128198345"/>
<dbReference type="RefSeq" id="XP_052739277.1">
    <property type="nucleotide sequence ID" value="XM_052883317.1"/>
</dbReference>
<dbReference type="PANTHER" id="PTHR23098">
    <property type="entry name" value="AGAP001331-PA-RELATED"/>
    <property type="match status" value="1"/>
</dbReference>
<dbReference type="Pfam" id="PF13873">
    <property type="entry name" value="Myb_DNA-bind_5"/>
    <property type="match status" value="1"/>
</dbReference>
<dbReference type="InterPro" id="IPR028002">
    <property type="entry name" value="Myb_DNA-bind_5"/>
</dbReference>
<comment type="function">
    <text evidence="5">Involved in transvection phenomena (= synapsis-dependent gene expression), where the synaptic pairing of chromosomes carrying genes with which zeste interacts influences the expression of these genes. Zeste binds to DNA and stimulates transcription from a nearby promoter.</text>
</comment>
<evidence type="ECO:0000256" key="6">
    <source>
        <dbReference type="SAM" id="MobiDB-lite"/>
    </source>
</evidence>
<feature type="compositionally biased region" description="Low complexity" evidence="6">
    <location>
        <begin position="193"/>
        <end position="207"/>
    </location>
</feature>
<organism evidence="8 9">
    <name type="scientific">Bicyclus anynana</name>
    <name type="common">Squinting bush brown butterfly</name>
    <dbReference type="NCBI Taxonomy" id="110368"/>
    <lineage>
        <taxon>Eukaryota</taxon>
        <taxon>Metazoa</taxon>
        <taxon>Ecdysozoa</taxon>
        <taxon>Arthropoda</taxon>
        <taxon>Hexapoda</taxon>
        <taxon>Insecta</taxon>
        <taxon>Pterygota</taxon>
        <taxon>Neoptera</taxon>
        <taxon>Endopterygota</taxon>
        <taxon>Lepidoptera</taxon>
        <taxon>Glossata</taxon>
        <taxon>Ditrysia</taxon>
        <taxon>Papilionoidea</taxon>
        <taxon>Nymphalidae</taxon>
        <taxon>Satyrinae</taxon>
        <taxon>Satyrini</taxon>
        <taxon>Mycalesina</taxon>
        <taxon>Bicyclus</taxon>
    </lineage>
</organism>
<comment type="subunit">
    <text evidence="1">Self-associates forming complexes of several hundred monomers.</text>
</comment>
<feature type="compositionally biased region" description="Basic residues" evidence="6">
    <location>
        <begin position="208"/>
        <end position="217"/>
    </location>
</feature>
<dbReference type="Proteomes" id="UP001652582">
    <property type="component" value="Chromosome 8"/>
</dbReference>
<evidence type="ECO:0000256" key="4">
    <source>
        <dbReference type="ARBA" id="ARBA00023163"/>
    </source>
</evidence>
<protein>
    <recommendedName>
        <fullName evidence="2">Regulatory protein zeste</fullName>
    </recommendedName>
</protein>
<proteinExistence type="predicted"/>
<sequence>MAETSRRRVSYGQLEQLWEFLNANKGIATGYNKTSQARDFSKRMWENIAQNLNSHGDGAIKDWKGWSKYWNDYKSKLKKLAVAARASHQQTGGGAPLNRALTEIENKFLYILGEDFGSGLPGIRVEPLETLNETTNFINSEATNSVVSESILDLPMVILEEEPGPGPSSSRLSPPQPETHPLPTSPPLPTTPPRAVTPRPVPISTPRRSPRRRRRRVTPLTQDAARRELIRISDRRAEIEEANRDTLIKLLEEIRGIKEMLLSRYVERPRDEV</sequence>
<evidence type="ECO:0000256" key="5">
    <source>
        <dbReference type="ARBA" id="ARBA00025466"/>
    </source>
</evidence>
<dbReference type="PANTHER" id="PTHR23098:SF16">
    <property type="entry name" value="REGULATORY PROTEIN ZESTE"/>
    <property type="match status" value="1"/>
</dbReference>
<reference evidence="9" key="1">
    <citation type="submission" date="2025-08" db="UniProtKB">
        <authorList>
            <consortium name="RefSeq"/>
        </authorList>
    </citation>
    <scope>IDENTIFICATION</scope>
</reference>
<name>A0ABM3LJN1_BICAN</name>